<dbReference type="EMBL" id="ACEA01000017">
    <property type="protein sequence ID" value="EEG24404.1"/>
    <property type="molecule type" value="Genomic_DNA"/>
</dbReference>
<organism evidence="1 2">
    <name type="scientific">Eikenella corrodens ATCC 23834</name>
    <dbReference type="NCBI Taxonomy" id="546274"/>
    <lineage>
        <taxon>Bacteria</taxon>
        <taxon>Pseudomonadati</taxon>
        <taxon>Pseudomonadota</taxon>
        <taxon>Betaproteobacteria</taxon>
        <taxon>Neisseriales</taxon>
        <taxon>Neisseriaceae</taxon>
        <taxon>Eikenella</taxon>
    </lineage>
</organism>
<gene>
    <name evidence="1" type="ORF">EIKCOROL_01038</name>
</gene>
<name>C0DUK7_EIKCO</name>
<dbReference type="HOGENOM" id="CLU_2751402_0_0_4"/>
<sequence length="70" mass="8114">MIPACCTIKLFPCFCWVIPVFTTNENVYLCFKIGLRLPENLEIQTSTAFQAPYPYRPKTAWAKRVIIVLM</sequence>
<protein>
    <submittedName>
        <fullName evidence="1">Uncharacterized protein</fullName>
    </submittedName>
</protein>
<evidence type="ECO:0000313" key="1">
    <source>
        <dbReference type="EMBL" id="EEG24404.1"/>
    </source>
</evidence>
<evidence type="ECO:0000313" key="2">
    <source>
        <dbReference type="Proteomes" id="UP000005837"/>
    </source>
</evidence>
<proteinExistence type="predicted"/>
<reference evidence="1 2" key="1">
    <citation type="submission" date="2009-01" db="EMBL/GenBank/DDBJ databases">
        <authorList>
            <person name="Fulton L."/>
            <person name="Clifton S."/>
            <person name="Chinwalla A.T."/>
            <person name="Mitreva M."/>
            <person name="Sodergren E."/>
            <person name="Weinstock G."/>
            <person name="Clifton S."/>
            <person name="Dooling D.J."/>
            <person name="Fulton B."/>
            <person name="Minx P."/>
            <person name="Pepin K.H."/>
            <person name="Johnson M."/>
            <person name="Bhonagiri V."/>
            <person name="Nash W.E."/>
            <person name="Mardis E.R."/>
            <person name="Wilson R.K."/>
        </authorList>
    </citation>
    <scope>NUCLEOTIDE SEQUENCE [LARGE SCALE GENOMIC DNA]</scope>
    <source>
        <strain evidence="1 2">ATCC 23834</strain>
    </source>
</reference>
<dbReference type="AlphaFoldDB" id="C0DUK7"/>
<dbReference type="Proteomes" id="UP000005837">
    <property type="component" value="Unassembled WGS sequence"/>
</dbReference>
<comment type="caution">
    <text evidence="1">The sequence shown here is derived from an EMBL/GenBank/DDBJ whole genome shotgun (WGS) entry which is preliminary data.</text>
</comment>
<accession>C0DUK7</accession>